<keyword evidence="12 16" id="KW-0833">Ubl conjugation pathway</keyword>
<dbReference type="GO" id="GO:0043023">
    <property type="term" value="F:ribosomal large subunit binding"/>
    <property type="evidence" value="ECO:0007669"/>
    <property type="project" value="TreeGrafter"/>
</dbReference>
<dbReference type="EC" id="2.3.2.27" evidence="5 16"/>
<reference evidence="20 21" key="1">
    <citation type="submission" date="2024-03" db="EMBL/GenBank/DDBJ databases">
        <title>The genome assembly and annotation of the cricket Gryllus longicercus Weissman &amp; Gray.</title>
        <authorList>
            <person name="Szrajer S."/>
            <person name="Gray D."/>
            <person name="Ylla G."/>
        </authorList>
    </citation>
    <scope>NUCLEOTIDE SEQUENCE [LARGE SCALE GENOMIC DNA]</scope>
    <source>
        <strain evidence="20">DAG 2021-001</strain>
        <tissue evidence="20">Whole body minus gut</tissue>
    </source>
</reference>
<feature type="region of interest" description="Disordered" evidence="17">
    <location>
        <begin position="1"/>
        <end position="23"/>
    </location>
</feature>
<keyword evidence="11 15" id="KW-0863">Zinc-finger</keyword>
<dbReference type="InterPro" id="IPR054477">
    <property type="entry name" value="LTN1_E3_ligase_6th"/>
</dbReference>
<evidence type="ECO:0000313" key="21">
    <source>
        <dbReference type="Proteomes" id="UP001378592"/>
    </source>
</evidence>
<evidence type="ECO:0000256" key="16">
    <source>
        <dbReference type="RuleBase" id="RU367090"/>
    </source>
</evidence>
<evidence type="ECO:0000259" key="19">
    <source>
        <dbReference type="PROSITE" id="PS51292"/>
    </source>
</evidence>
<evidence type="ECO:0000256" key="15">
    <source>
        <dbReference type="PROSITE-ProRule" id="PRU00175"/>
    </source>
</evidence>
<dbReference type="Proteomes" id="UP001378592">
    <property type="component" value="Unassembled WGS sequence"/>
</dbReference>
<evidence type="ECO:0000256" key="17">
    <source>
        <dbReference type="SAM" id="MobiDB-lite"/>
    </source>
</evidence>
<sequence>MGGKQKQAQRTKGNVKPSSSGRSAALLSTSTFTGFSGLKDSMFPSFQPASISEEIDATIDPNFQLVLKKMNKKDPTTRVKALQEFIKLVESSDAEVLKAVLPFWPRLYCLLVGDVEHRVREAANDAQRSVIVQAKRNMAPYLRSVAGPWFVAQFDTYPPAASAAVRAFQEAFPPNKLLEVIAFCQEEILKYISDNLLDQTDVKQDNSGRTEKQERVIITSLQGFCHYLMTVQDDLLTNPPFVQISDNLLQSQQFWKFGTDKVPLVRSSWLSVITAILEKVPHLLKDHHQLLVKRILGRLDETDAVVIPYVWQSALSILVKLEDWSSYCDVNKQVFPRLWNILREGGYGCAATIFPNMLPLLNALLETKELKADKEIIVDTFFKSMREGFEKKSIQNSKSESDAAAQCYMECIRFVVKCGIEDSKLVLEHLMPVMEMTLTESSLRVLSKGIYEHVSRLLHYWCSEKCMSQYETVCKCFWDSSLQIFQKVLLQAENDSAKVYILNQEVQFCSNLKNPNKFRNKNVHKVRFSTEEDTCVTSVSEKKFDGEELLESESFSKHLNKFVMSLSLMYLKRINEQNDLCCVIPLAKLLSEHNSHELIEHLVLNCNVSDLFKTLSKKCFVTSGQNNEIVVELACSMIQHLEPAEREEILNTMCQEPDVLVCIFRVAQKEKVKPYILQWLRASFVNDQLIKLSQELCSANYSSNIKEVLMECTVSASNGDFLVDMGTISSVMYELCNASCNSEMAIFAAQFLKSFQVSLSKIEDLQSLIQVEDLAKSIYKLVVVLFRLCCDKENTSGSVKDLLCNGWQSGVNILSRIKATDVALLVTELSGIVRKNLLCSDILLIEDIDHTVEISLKLLNAAESDDVEVFSLFTNGVLSTFELMEHSLTVHCENILMVLGAPVCNLKVEHLLTSETIFQYVLLSLFTSKIITKIVASECTLIEEKENSSVDPHFDVESNIMSLNNQAESQNEVKEMLPFVNDCKSIVHKPIFDKVELFDFVSQRILQLALAVSLCEMYSIFFKNMSFYNKTKMFINDLQNTFVNIKSKLSKSGKISSIKESALEKASHLGGLWVQTAYLLSEKDEWLTIHKTLSCGNYSGYSAKILFKKALEVSMEIPVENLGCSPGIVEITYWLKYMKGVPGKTILPSILSFITKWRDTDRKELLYDCDISTQPFTNVEKLVEKIYFLSACVKKYPHIMEQHIWDFIIVSAAYYAQNLKHIQKFYFSEEMDNILNVQSLECEKLRNVFVFSFATFDLLNAITQFCQNVKKKEDSEVANFEDYVNEWKNVFGEEVHIILTNIFVSASGYPDKTKPSFLGHLFLQKYCSLMINVNEESVAVEDTSKKLERTILTACCKLLHSPVSSLQLTAYHIFKKNLIYLITNDANGLSNNQDMEESTPEQFEIYPLLNALQDTQTVVDTMLTEFSIGDSCIIQPHTDSYYYTAAYLLLWNLVLHACDLANSELRYQYATLLRNEGFLPSLLNNLFILMPSEVLETQPKAKTTALANMFGEAPQLSLGTECTSQQLQHMACWIYCWAVSRLPALVRQWWSDTRAKASAIVLKTTVQYVTPLLCTRDLQAIQNQNTKWKNMEVKVHSKARQVVAVYSVDESQMELIITLPEEYPLATIQVDTHTSSLVGTSHWRYWVKQLSIFLTHQNGSLWDGLVLWKSNLDKRFEGVEECYICFSVLHGTNFQIPKLCCKTCKKKFHSPCLYKWFSTSNKSTCPICRNMF</sequence>
<keyword evidence="10" id="KW-0677">Repeat</keyword>
<dbReference type="GO" id="GO:0061630">
    <property type="term" value="F:ubiquitin protein ligase activity"/>
    <property type="evidence" value="ECO:0007669"/>
    <property type="project" value="UniProtKB-UniRule"/>
</dbReference>
<dbReference type="SUPFAM" id="SSF48371">
    <property type="entry name" value="ARM repeat"/>
    <property type="match status" value="1"/>
</dbReference>
<evidence type="ECO:0000256" key="5">
    <source>
        <dbReference type="ARBA" id="ARBA00012483"/>
    </source>
</evidence>
<evidence type="ECO:0000256" key="13">
    <source>
        <dbReference type="ARBA" id="ARBA00022833"/>
    </source>
</evidence>
<dbReference type="Gene3D" id="1.25.10.10">
    <property type="entry name" value="Leucine-rich Repeat Variant"/>
    <property type="match status" value="1"/>
</dbReference>
<dbReference type="InterPro" id="IPR054476">
    <property type="entry name" value="Ltn1_N"/>
</dbReference>
<keyword evidence="21" id="KW-1185">Reference proteome</keyword>
<protein>
    <recommendedName>
        <fullName evidence="6 16">E3 ubiquitin-protein ligase listerin</fullName>
        <ecNumber evidence="5 16">2.3.2.27</ecNumber>
    </recommendedName>
    <alternativeName>
        <fullName evidence="14 16">RING-type E3 ubiquitin transferase listerin</fullName>
    </alternativeName>
</protein>
<dbReference type="GO" id="GO:1990116">
    <property type="term" value="P:ribosome-associated ubiquitin-dependent protein catabolic process"/>
    <property type="evidence" value="ECO:0007669"/>
    <property type="project" value="UniProtKB-UniRule"/>
</dbReference>
<proteinExistence type="inferred from homology"/>
<dbReference type="SMART" id="SM00744">
    <property type="entry name" value="RINGv"/>
    <property type="match status" value="1"/>
</dbReference>
<comment type="function">
    <text evidence="16">E3 ubiquitin-protein ligase. Component of the ribosome quality control complex (RQC), a ribosome-associated complex that mediates ubiquitination and extraction of incompletely synthesized nascent chains for proteasomal degradation.</text>
</comment>
<dbReference type="GO" id="GO:0005829">
    <property type="term" value="C:cytosol"/>
    <property type="evidence" value="ECO:0007669"/>
    <property type="project" value="UniProtKB-SubCell"/>
</dbReference>
<evidence type="ECO:0000259" key="18">
    <source>
        <dbReference type="PROSITE" id="PS50089"/>
    </source>
</evidence>
<dbReference type="PROSITE" id="PS51292">
    <property type="entry name" value="ZF_RING_CH"/>
    <property type="match status" value="1"/>
</dbReference>
<dbReference type="InterPro" id="IPR001841">
    <property type="entry name" value="Znf_RING"/>
</dbReference>
<feature type="domain" description="RING-type" evidence="18">
    <location>
        <begin position="1682"/>
        <end position="1729"/>
    </location>
</feature>
<dbReference type="GO" id="GO:1990112">
    <property type="term" value="C:RQC complex"/>
    <property type="evidence" value="ECO:0007669"/>
    <property type="project" value="UniProtKB-UniRule"/>
</dbReference>
<evidence type="ECO:0000313" key="20">
    <source>
        <dbReference type="EMBL" id="KAK7790869.1"/>
    </source>
</evidence>
<dbReference type="InterPro" id="IPR011989">
    <property type="entry name" value="ARM-like"/>
</dbReference>
<dbReference type="CDD" id="cd16491">
    <property type="entry name" value="RING-CH-C4HC3_LTN1"/>
    <property type="match status" value="1"/>
</dbReference>
<evidence type="ECO:0000256" key="2">
    <source>
        <dbReference type="ARBA" id="ARBA00004514"/>
    </source>
</evidence>
<evidence type="ECO:0000256" key="11">
    <source>
        <dbReference type="ARBA" id="ARBA00022771"/>
    </source>
</evidence>
<evidence type="ECO:0000256" key="7">
    <source>
        <dbReference type="ARBA" id="ARBA00022490"/>
    </source>
</evidence>
<dbReference type="GO" id="GO:0072344">
    <property type="term" value="P:rescue of stalled ribosome"/>
    <property type="evidence" value="ECO:0007669"/>
    <property type="project" value="UniProtKB-UniRule"/>
</dbReference>
<comment type="caution">
    <text evidence="20">The sequence shown here is derived from an EMBL/GenBank/DDBJ whole genome shotgun (WGS) entry which is preliminary data.</text>
</comment>
<comment type="subunit">
    <text evidence="16">Component of the ribosome quality control complex (RQC).</text>
</comment>
<evidence type="ECO:0000256" key="12">
    <source>
        <dbReference type="ARBA" id="ARBA00022786"/>
    </source>
</evidence>
<dbReference type="GO" id="GO:0008270">
    <property type="term" value="F:zinc ion binding"/>
    <property type="evidence" value="ECO:0007669"/>
    <property type="project" value="UniProtKB-KW"/>
</dbReference>
<dbReference type="InterPro" id="IPR039795">
    <property type="entry name" value="LTN1/Rkr1"/>
</dbReference>
<dbReference type="Gene3D" id="3.30.40.10">
    <property type="entry name" value="Zinc/RING finger domain, C3HC4 (zinc finger)"/>
    <property type="match status" value="1"/>
</dbReference>
<feature type="domain" description="RING-CH-type" evidence="19">
    <location>
        <begin position="1674"/>
        <end position="1732"/>
    </location>
</feature>
<dbReference type="PANTHER" id="PTHR12389:SF0">
    <property type="entry name" value="E3 UBIQUITIN-PROTEIN LIGASE LISTERIN"/>
    <property type="match status" value="1"/>
</dbReference>
<dbReference type="PANTHER" id="PTHR12389">
    <property type="entry name" value="ZINC FINGER PROTEIN 294"/>
    <property type="match status" value="1"/>
</dbReference>
<accession>A0AAN9Z0P2</accession>
<comment type="catalytic activity">
    <reaction evidence="1 16">
        <text>S-ubiquitinyl-[E2 ubiquitin-conjugating enzyme]-L-cysteine + [acceptor protein]-L-lysine = [E2 ubiquitin-conjugating enzyme]-L-cysteine + N(6)-ubiquitinyl-[acceptor protein]-L-lysine.</text>
        <dbReference type="EC" id="2.3.2.27"/>
    </reaction>
</comment>
<keyword evidence="13 16" id="KW-0862">Zinc</keyword>
<evidence type="ECO:0000256" key="6">
    <source>
        <dbReference type="ARBA" id="ARBA00017157"/>
    </source>
</evidence>
<evidence type="ECO:0000256" key="4">
    <source>
        <dbReference type="ARBA" id="ARBA00007997"/>
    </source>
</evidence>
<dbReference type="Pfam" id="PF23009">
    <property type="entry name" value="UBC_like"/>
    <property type="match status" value="1"/>
</dbReference>
<comment type="similarity">
    <text evidence="4 16">Belongs to the LTN1 family.</text>
</comment>
<evidence type="ECO:0000256" key="8">
    <source>
        <dbReference type="ARBA" id="ARBA00022679"/>
    </source>
</evidence>
<dbReference type="PROSITE" id="PS50089">
    <property type="entry name" value="ZF_RING_2"/>
    <property type="match status" value="1"/>
</dbReference>
<dbReference type="InterPro" id="IPR013083">
    <property type="entry name" value="Znf_RING/FYVE/PHD"/>
</dbReference>
<evidence type="ECO:0000256" key="14">
    <source>
        <dbReference type="ARBA" id="ARBA00032366"/>
    </source>
</evidence>
<dbReference type="EMBL" id="JAZDUA010000581">
    <property type="protein sequence ID" value="KAK7790869.1"/>
    <property type="molecule type" value="Genomic_DNA"/>
</dbReference>
<keyword evidence="7" id="KW-0963">Cytoplasm</keyword>
<dbReference type="InterPro" id="IPR054478">
    <property type="entry name" value="LTN1_UBC"/>
</dbReference>
<name>A0AAN9Z0P2_9ORTH</name>
<dbReference type="FunFam" id="3.30.40.10:FF:000038">
    <property type="entry name" value="E3 ubiquitin-protein ligase listerin"/>
    <property type="match status" value="1"/>
</dbReference>
<evidence type="ECO:0000256" key="1">
    <source>
        <dbReference type="ARBA" id="ARBA00000900"/>
    </source>
</evidence>
<dbReference type="Pfam" id="PF22958">
    <property type="entry name" value="Ltn1_1st"/>
    <property type="match status" value="1"/>
</dbReference>
<keyword evidence="8 16" id="KW-0808">Transferase</keyword>
<dbReference type="Pfam" id="PF22999">
    <property type="entry name" value="LTN1_E3_ligase_6th"/>
    <property type="match status" value="1"/>
</dbReference>
<dbReference type="SUPFAM" id="SSF57850">
    <property type="entry name" value="RING/U-box"/>
    <property type="match status" value="1"/>
</dbReference>
<evidence type="ECO:0000256" key="3">
    <source>
        <dbReference type="ARBA" id="ARBA00004906"/>
    </source>
</evidence>
<dbReference type="InterPro" id="IPR039804">
    <property type="entry name" value="RING-CH-C4HC3_LTN1"/>
</dbReference>
<organism evidence="20 21">
    <name type="scientific">Gryllus longicercus</name>
    <dbReference type="NCBI Taxonomy" id="2509291"/>
    <lineage>
        <taxon>Eukaryota</taxon>
        <taxon>Metazoa</taxon>
        <taxon>Ecdysozoa</taxon>
        <taxon>Arthropoda</taxon>
        <taxon>Hexapoda</taxon>
        <taxon>Insecta</taxon>
        <taxon>Pterygota</taxon>
        <taxon>Neoptera</taxon>
        <taxon>Polyneoptera</taxon>
        <taxon>Orthoptera</taxon>
        <taxon>Ensifera</taxon>
        <taxon>Gryllidea</taxon>
        <taxon>Grylloidea</taxon>
        <taxon>Gryllidae</taxon>
        <taxon>Gryllinae</taxon>
        <taxon>Gryllus</taxon>
    </lineage>
</organism>
<evidence type="ECO:0000256" key="9">
    <source>
        <dbReference type="ARBA" id="ARBA00022723"/>
    </source>
</evidence>
<gene>
    <name evidence="20" type="ORF">R5R35_010737</name>
</gene>
<keyword evidence="9 16" id="KW-0479">Metal-binding</keyword>
<dbReference type="InterPro" id="IPR016024">
    <property type="entry name" value="ARM-type_fold"/>
</dbReference>
<evidence type="ECO:0000256" key="10">
    <source>
        <dbReference type="ARBA" id="ARBA00022737"/>
    </source>
</evidence>
<comment type="pathway">
    <text evidence="3 16">Protein modification; protein ubiquitination.</text>
</comment>
<dbReference type="InterPro" id="IPR011016">
    <property type="entry name" value="Znf_RING-CH"/>
</dbReference>
<comment type="subcellular location">
    <subcellularLocation>
        <location evidence="2">Cytoplasm</location>
        <location evidence="2">Cytosol</location>
    </subcellularLocation>
</comment>